<dbReference type="InterPro" id="IPR008919">
    <property type="entry name" value="Retrov_capsid_N"/>
</dbReference>
<sequence>GTMMIRVPFSTSDLGEWRKIVKDYRSDPVSVTKHFQFIVKHHNPDWQDIQLLLELMTETEKQLILKMAGDLAEDYYKTKGGDVKEYFPLRDPKWDVNRTAHMERLQAYQECISKGIERAIPKTSKNLKKKNWSALYAVKQGPSKSPSEF</sequence>
<dbReference type="Proteomes" id="UP000053854">
    <property type="component" value="Unassembled WGS sequence"/>
</dbReference>
<evidence type="ECO:0000313" key="3">
    <source>
        <dbReference type="Proteomes" id="UP000053854"/>
    </source>
</evidence>
<proteinExistence type="predicted"/>
<dbReference type="PANTHER" id="PTHR33166">
    <property type="entry name" value="GAG_P30 DOMAIN-CONTAINING PROTEIN"/>
    <property type="match status" value="1"/>
</dbReference>
<reference evidence="2 3" key="1">
    <citation type="submission" date="2014-04" db="EMBL/GenBank/DDBJ databases">
        <title>Genome evolution of avian class.</title>
        <authorList>
            <person name="Zhang G."/>
            <person name="Li C."/>
        </authorList>
    </citation>
    <scope>NUCLEOTIDE SEQUENCE [LARGE SCALE GENOMIC DNA]</scope>
    <source>
        <strain evidence="2">BGI_N338</strain>
    </source>
</reference>
<dbReference type="SUPFAM" id="SSF47943">
    <property type="entry name" value="Retrovirus capsid protein, N-terminal core domain"/>
    <property type="match status" value="1"/>
</dbReference>
<dbReference type="AlphaFoldDB" id="A0A094L7I0"/>
<name>A0A094L7I0_PODCR</name>
<dbReference type="OrthoDB" id="9049599at2759"/>
<gene>
    <name evidence="2" type="ORF">N338_13092</name>
</gene>
<dbReference type="InterPro" id="IPR003036">
    <property type="entry name" value="Gag_P30"/>
</dbReference>
<evidence type="ECO:0000313" key="2">
    <source>
        <dbReference type="EMBL" id="KFZ60049.1"/>
    </source>
</evidence>
<protein>
    <recommendedName>
        <fullName evidence="1">Core shell protein Gag P30 domain-containing protein</fullName>
    </recommendedName>
</protein>
<dbReference type="EMBL" id="KL261983">
    <property type="protein sequence ID" value="KFZ60049.1"/>
    <property type="molecule type" value="Genomic_DNA"/>
</dbReference>
<dbReference type="Pfam" id="PF02093">
    <property type="entry name" value="Gag_p30"/>
    <property type="match status" value="1"/>
</dbReference>
<feature type="domain" description="Core shell protein Gag P30" evidence="1">
    <location>
        <begin position="12"/>
        <end position="149"/>
    </location>
</feature>
<evidence type="ECO:0000259" key="1">
    <source>
        <dbReference type="Pfam" id="PF02093"/>
    </source>
</evidence>
<dbReference type="InterPro" id="IPR050462">
    <property type="entry name" value="Retroviral_Gag-Pol_poly"/>
</dbReference>
<dbReference type="GO" id="GO:0019068">
    <property type="term" value="P:virion assembly"/>
    <property type="evidence" value="ECO:0007669"/>
    <property type="project" value="InterPro"/>
</dbReference>
<accession>A0A094L7I0</accession>
<dbReference type="Gene3D" id="1.10.375.10">
    <property type="entry name" value="Human Immunodeficiency Virus Type 1 Capsid Protein"/>
    <property type="match status" value="1"/>
</dbReference>
<keyword evidence="3" id="KW-1185">Reference proteome</keyword>
<organism evidence="2 3">
    <name type="scientific">Podiceps cristatus</name>
    <name type="common">Great crested grebe</name>
    <dbReference type="NCBI Taxonomy" id="345573"/>
    <lineage>
        <taxon>Eukaryota</taxon>
        <taxon>Metazoa</taxon>
        <taxon>Chordata</taxon>
        <taxon>Craniata</taxon>
        <taxon>Vertebrata</taxon>
        <taxon>Euteleostomi</taxon>
        <taxon>Archelosauria</taxon>
        <taxon>Archosauria</taxon>
        <taxon>Dinosauria</taxon>
        <taxon>Saurischia</taxon>
        <taxon>Theropoda</taxon>
        <taxon>Coelurosauria</taxon>
        <taxon>Aves</taxon>
        <taxon>Neognathae</taxon>
        <taxon>Neoaves</taxon>
        <taxon>Mirandornithes</taxon>
        <taxon>Podicipediformes</taxon>
        <taxon>Podicipedidae</taxon>
        <taxon>Podiceps</taxon>
    </lineage>
</organism>
<feature type="non-terminal residue" evidence="2">
    <location>
        <position position="1"/>
    </location>
</feature>
<feature type="non-terminal residue" evidence="2">
    <location>
        <position position="149"/>
    </location>
</feature>